<feature type="compositionally biased region" description="Basic and acidic residues" evidence="7">
    <location>
        <begin position="39"/>
        <end position="48"/>
    </location>
</feature>
<keyword evidence="2" id="KW-0677">Repeat</keyword>
<feature type="compositionally biased region" description="Basic and acidic residues" evidence="7">
    <location>
        <begin position="1383"/>
        <end position="1395"/>
    </location>
</feature>
<dbReference type="InterPro" id="IPR000953">
    <property type="entry name" value="Chromo/chromo_shadow_dom"/>
</dbReference>
<dbReference type="Pfam" id="PF06461">
    <property type="entry name" value="CHDII_SANT-like"/>
    <property type="match status" value="1"/>
</dbReference>
<dbReference type="GO" id="GO:0005524">
    <property type="term" value="F:ATP binding"/>
    <property type="evidence" value="ECO:0007669"/>
    <property type="project" value="UniProtKB-KW"/>
</dbReference>
<dbReference type="PROSITE" id="PS00690">
    <property type="entry name" value="DEAH_ATP_HELICASE"/>
    <property type="match status" value="1"/>
</dbReference>
<keyword evidence="12" id="KW-1185">Reference proteome</keyword>
<dbReference type="GO" id="GO:0005634">
    <property type="term" value="C:nucleus"/>
    <property type="evidence" value="ECO:0007669"/>
    <property type="project" value="UniProtKB-SubCell"/>
</dbReference>
<feature type="compositionally biased region" description="Basic and acidic residues" evidence="7">
    <location>
        <begin position="1210"/>
        <end position="1225"/>
    </location>
</feature>
<organism evidence="13">
    <name type="scientific">Echinostoma caproni</name>
    <dbReference type="NCBI Taxonomy" id="27848"/>
    <lineage>
        <taxon>Eukaryota</taxon>
        <taxon>Metazoa</taxon>
        <taxon>Spiralia</taxon>
        <taxon>Lophotrochozoa</taxon>
        <taxon>Platyhelminthes</taxon>
        <taxon>Trematoda</taxon>
        <taxon>Digenea</taxon>
        <taxon>Plagiorchiida</taxon>
        <taxon>Echinostomata</taxon>
        <taxon>Echinostomatoidea</taxon>
        <taxon>Echinostomatidae</taxon>
        <taxon>Echinostoma</taxon>
    </lineage>
</organism>
<proteinExistence type="predicted"/>
<evidence type="ECO:0000256" key="4">
    <source>
        <dbReference type="ARBA" id="ARBA00022801"/>
    </source>
</evidence>
<evidence type="ECO:0000256" key="8">
    <source>
        <dbReference type="SAM" id="Phobius"/>
    </source>
</evidence>
<keyword evidence="8" id="KW-0812">Transmembrane</keyword>
<evidence type="ECO:0000313" key="11">
    <source>
        <dbReference type="EMBL" id="VDP69124.1"/>
    </source>
</evidence>
<name>A0A183A8N5_9TREM</name>
<keyword evidence="6" id="KW-0539">Nucleus</keyword>
<dbReference type="InterPro" id="IPR027417">
    <property type="entry name" value="P-loop_NTPase"/>
</dbReference>
<dbReference type="Proteomes" id="UP000272942">
    <property type="component" value="Unassembled WGS sequence"/>
</dbReference>
<dbReference type="SUPFAM" id="SSF52540">
    <property type="entry name" value="P-loop containing nucleoside triphosphate hydrolases"/>
    <property type="match status" value="2"/>
</dbReference>
<dbReference type="GO" id="GO:0140658">
    <property type="term" value="F:ATP-dependent chromatin remodeler activity"/>
    <property type="evidence" value="ECO:0007669"/>
    <property type="project" value="TreeGrafter"/>
</dbReference>
<comment type="subcellular location">
    <subcellularLocation>
        <location evidence="1">Nucleus</location>
    </subcellularLocation>
</comment>
<dbReference type="InterPro" id="IPR038718">
    <property type="entry name" value="SNF2-like_sf"/>
</dbReference>
<evidence type="ECO:0000256" key="5">
    <source>
        <dbReference type="ARBA" id="ARBA00022840"/>
    </source>
</evidence>
<protein>
    <submittedName>
        <fullName evidence="13">Helicase ATP-binding domain-containing protein</fullName>
    </submittedName>
</protein>
<evidence type="ECO:0000259" key="9">
    <source>
        <dbReference type="PROSITE" id="PS51192"/>
    </source>
</evidence>
<dbReference type="EMBL" id="UZAN01040287">
    <property type="protein sequence ID" value="VDP69124.1"/>
    <property type="molecule type" value="Genomic_DNA"/>
</dbReference>
<evidence type="ECO:0000256" key="2">
    <source>
        <dbReference type="ARBA" id="ARBA00022737"/>
    </source>
</evidence>
<dbReference type="GO" id="GO:0016887">
    <property type="term" value="F:ATP hydrolysis activity"/>
    <property type="evidence" value="ECO:0007669"/>
    <property type="project" value="TreeGrafter"/>
</dbReference>
<feature type="domain" description="Helicase ATP-binding" evidence="9">
    <location>
        <begin position="714"/>
        <end position="885"/>
    </location>
</feature>
<dbReference type="InterPro" id="IPR014001">
    <property type="entry name" value="Helicase_ATP-bd"/>
</dbReference>
<dbReference type="InterPro" id="IPR049730">
    <property type="entry name" value="SNF2/RAD54-like_C"/>
</dbReference>
<evidence type="ECO:0000259" key="10">
    <source>
        <dbReference type="PROSITE" id="PS51194"/>
    </source>
</evidence>
<evidence type="ECO:0000256" key="3">
    <source>
        <dbReference type="ARBA" id="ARBA00022741"/>
    </source>
</evidence>
<dbReference type="WBParaSite" id="ECPE_0000332301-mRNA-1">
    <property type="protein sequence ID" value="ECPE_0000332301-mRNA-1"/>
    <property type="gene ID" value="ECPE_0000332301"/>
</dbReference>
<dbReference type="GO" id="GO:0003677">
    <property type="term" value="F:DNA binding"/>
    <property type="evidence" value="ECO:0007669"/>
    <property type="project" value="InterPro"/>
</dbReference>
<dbReference type="InterPro" id="IPR001650">
    <property type="entry name" value="Helicase_C-like"/>
</dbReference>
<evidence type="ECO:0000313" key="12">
    <source>
        <dbReference type="Proteomes" id="UP000272942"/>
    </source>
</evidence>
<evidence type="ECO:0000256" key="7">
    <source>
        <dbReference type="SAM" id="MobiDB-lite"/>
    </source>
</evidence>
<dbReference type="GO" id="GO:0042393">
    <property type="term" value="F:histone binding"/>
    <property type="evidence" value="ECO:0007669"/>
    <property type="project" value="TreeGrafter"/>
</dbReference>
<dbReference type="Pfam" id="PF08074">
    <property type="entry name" value="CHDCT2"/>
    <property type="match status" value="1"/>
</dbReference>
<feature type="region of interest" description="Disordered" evidence="7">
    <location>
        <begin position="1358"/>
        <end position="1432"/>
    </location>
</feature>
<evidence type="ECO:0000256" key="6">
    <source>
        <dbReference type="ARBA" id="ARBA00023242"/>
    </source>
</evidence>
<keyword evidence="4" id="KW-0378">Hydrolase</keyword>
<feature type="transmembrane region" description="Helical" evidence="8">
    <location>
        <begin position="1046"/>
        <end position="1064"/>
    </location>
</feature>
<keyword evidence="5" id="KW-0067">ATP-binding</keyword>
<dbReference type="Gene3D" id="1.10.10.60">
    <property type="entry name" value="Homeodomain-like"/>
    <property type="match status" value="1"/>
</dbReference>
<dbReference type="OrthoDB" id="5857104at2759"/>
<dbReference type="InterPro" id="IPR002464">
    <property type="entry name" value="DNA/RNA_helicase_DEAH_CS"/>
</dbReference>
<dbReference type="PROSITE" id="PS51192">
    <property type="entry name" value="HELICASE_ATP_BIND_1"/>
    <property type="match status" value="1"/>
</dbReference>
<evidence type="ECO:0000313" key="13">
    <source>
        <dbReference type="WBParaSite" id="ECPE_0000332301-mRNA-1"/>
    </source>
</evidence>
<feature type="domain" description="Helicase C-terminal" evidence="10">
    <location>
        <begin position="1015"/>
        <end position="1220"/>
    </location>
</feature>
<dbReference type="SMART" id="SM00298">
    <property type="entry name" value="CHROMO"/>
    <property type="match status" value="2"/>
</dbReference>
<dbReference type="SMART" id="SM01146">
    <property type="entry name" value="DUF1086"/>
    <property type="match status" value="1"/>
</dbReference>
<keyword evidence="3" id="KW-0547">Nucleotide-binding</keyword>
<dbReference type="SMART" id="SM00487">
    <property type="entry name" value="DEXDc"/>
    <property type="match status" value="1"/>
</dbReference>
<keyword evidence="8" id="KW-0472">Membrane</keyword>
<feature type="region of interest" description="Disordered" evidence="7">
    <location>
        <begin position="94"/>
        <end position="127"/>
    </location>
</feature>
<dbReference type="InterPro" id="IPR016197">
    <property type="entry name" value="Chromo-like_dom_sf"/>
</dbReference>
<dbReference type="Gene3D" id="3.40.50.10810">
    <property type="entry name" value="Tandem AAA-ATPase domain"/>
    <property type="match status" value="1"/>
</dbReference>
<dbReference type="Pfam" id="PF00176">
    <property type="entry name" value="SNF2-rel_dom"/>
    <property type="match status" value="1"/>
</dbReference>
<dbReference type="InterPro" id="IPR000330">
    <property type="entry name" value="SNF2_N"/>
</dbReference>
<keyword evidence="8" id="KW-1133">Transmembrane helix</keyword>
<dbReference type="SUPFAM" id="SSF54160">
    <property type="entry name" value="Chromo domain-like"/>
    <property type="match status" value="1"/>
</dbReference>
<dbReference type="PROSITE" id="PS51194">
    <property type="entry name" value="HELICASE_CTER"/>
    <property type="match status" value="1"/>
</dbReference>
<sequence length="1754" mass="198471">MNSSIELQLPENGGSSELELPKEHCSSPKETAESPVPVEKSDLKKTDEEQINTQDNFTAPAVPLDSATEPDANVHLATTKLSAVIHSRASLKTVSTLDGSNDPQSVLVDSTEDAFQPSEEQTPDDIVNDNADVNILSDTVADPVCPGEITLSVERVSEASPSITNSTELPKEESNNYQASCFPPVIESVLNSCSNVLPENCFVPESDITEPKPQDASGTFRGSHIRKSLRPRKLLSFMDSMDDFTVDDEPPLPKNVGEVGFPEIAPELIDNPSSSVVQATVVQEGERRRSLRPRRIVKSVDTYENEAELDRILSDKDALKAYGPTQHWNTGEYITKNWVAVEKILAHRPLRRQKVTKLLSDAIKSYPAYQRDNARFEYFVKFQDQSFWHCAWVSGAILLALHPSMVRYYMKHLKLKSGINSSTTITSQSSRAETNEGLVHSENSNESASLAMVDESNATDTVVSELHIPQNSVLMEHASESETGTIPFIVEHSSEEVSDEENKLTNSYDYEDIVNWTAKMPSDAGARRLYLLRWGVESYTLVPERVITMCPEFAPLDSEGNVLNPLIEGKRTNLRYRHVLVKWLHLPANHYTWEIIEADTDVLEMVANTPELARLKSIKPPDEPEGKLLPLLIRQHLIRLTHLYCTRIATMLCEAYGTSRVPSKSLPSTRDAKDIWNIGHYARTCWANGQPSYLSPVCKCVLHPYQIEGVRWLWHAYHNGINTILADEMGLGKTVQVITLLYLLWKECKDYGPFVVIAPLSTLLNWEREFLMWAPEFHVIVYTGEKSSRNTMQDYEFFIPNTHGLVSFHVLITSHELACIERSCLQTINWSVLVVDEAHRLKNKQSRLFKETSQYKADFKILLTGTPLQNTLEELFHLLNFVDPKTFASFKSLSDQWLDMPKDERIAHLHKQLKHHLLRRLKVDVIRDLPKKSEILVFVDLTTLQRKLYKLILTKNYEELRSGSLMNSLVHLQKVCDHPYLLPAGDSIAPRLRANEPDSPYEPGALIQVSGKLSVLVDMLKGLHSRGHRVLLYSRLTTMLDILEEVILNIGCIGFIVEARISFFPHMYASQSAGVLFSYMCYMTVPVIIYQFFLFLSYVYERFDGSVKGPIRQIAIDRFNAPNSKAFIFLLSTRAGGEGINLASADTVILFDSDWNPQCDLQALSRAHRIGQSRHVVVYRFVTRNTMEERVYAVARRKLALTHLVVDQQEQRKHNREELRQRQSETKNSITAGIESESISLGDSEPLNHVLEEGNNKPTAAATTFSTVSAPTGNRLSRGEMNELLRCGVEALFALDDPLDESELFKAARNDDSKRIVYDTAAIERLLDRSNLSADKEEHKSAVDEYLRVFRVAHFDQTEEPSTATSTASVLHSTCGAPSDQSAEGKEKVFKVRRDSRSRHRSASRQGDFLPLETDDADGQSSPNEDTHPVHSLWIPSAETAQSWKLRLSSMNSKITFENGYMFIYDFGPADRQAFASAVMRFGLPPPGIIPPQEWLPPSLYHKAPENLFAYTSVFMRHLYDDPNGMDESTDCWSDGLPKESLCVPAVLSRVAIMALIRNKVLEFEDINGVHSRTFEAVSTRFKFTIHEGGLTLLRPTWHEEWQRINRIVKTVATNVQSWNSATKKREEAMFHLQHIWHSRHDYWLLAGIHVHGYMRWTDILADPRFHLLCTGIEGVLEDLERKDATVPPEMFGSVATKVGRPVQRFKYFLVLDFEATCDKGRGFKPALTGITQSMVDDQPCLPDVLKVIHRQLY</sequence>
<dbReference type="InterPro" id="IPR009462">
    <property type="entry name" value="CHD_II_SANT-like"/>
</dbReference>
<reference evidence="11 12" key="2">
    <citation type="submission" date="2018-11" db="EMBL/GenBank/DDBJ databases">
        <authorList>
            <consortium name="Pathogen Informatics"/>
        </authorList>
    </citation>
    <scope>NUCLEOTIDE SEQUENCE [LARGE SCALE GENOMIC DNA]</scope>
    <source>
        <strain evidence="11 12">Egypt</strain>
    </source>
</reference>
<dbReference type="InterPro" id="IPR012957">
    <property type="entry name" value="CHD_C2"/>
</dbReference>
<feature type="region of interest" description="Disordered" evidence="7">
    <location>
        <begin position="1"/>
        <end position="70"/>
    </location>
</feature>
<dbReference type="PANTHER" id="PTHR45623:SF17">
    <property type="entry name" value="CHROMODOMAIN-HELICASE-DNA-BINDING PROTEIN 3-RELATED"/>
    <property type="match status" value="1"/>
</dbReference>
<accession>A0A183A8N5</accession>
<dbReference type="Gene3D" id="3.40.50.300">
    <property type="entry name" value="P-loop containing nucleotide triphosphate hydrolases"/>
    <property type="match status" value="2"/>
</dbReference>
<dbReference type="GO" id="GO:0000785">
    <property type="term" value="C:chromatin"/>
    <property type="evidence" value="ECO:0007669"/>
    <property type="project" value="TreeGrafter"/>
</dbReference>
<feature type="region of interest" description="Disordered" evidence="7">
    <location>
        <begin position="1210"/>
        <end position="1229"/>
    </location>
</feature>
<feature type="transmembrane region" description="Helical" evidence="8">
    <location>
        <begin position="1076"/>
        <end position="1100"/>
    </location>
</feature>
<reference evidence="13" key="1">
    <citation type="submission" date="2016-06" db="UniProtKB">
        <authorList>
            <consortium name="WormBaseParasite"/>
        </authorList>
    </citation>
    <scope>IDENTIFICATION</scope>
</reference>
<dbReference type="PANTHER" id="PTHR45623">
    <property type="entry name" value="CHROMODOMAIN-HELICASE-DNA-BINDING PROTEIN 3-RELATED-RELATED"/>
    <property type="match status" value="1"/>
</dbReference>
<gene>
    <name evidence="11" type="ORF">ECPE_LOCUS3320</name>
</gene>
<feature type="compositionally biased region" description="Basic and acidic residues" evidence="7">
    <location>
        <begin position="19"/>
        <end position="32"/>
    </location>
</feature>
<evidence type="ECO:0000256" key="1">
    <source>
        <dbReference type="ARBA" id="ARBA00004123"/>
    </source>
</evidence>
<dbReference type="Gene3D" id="2.40.50.40">
    <property type="match status" value="1"/>
</dbReference>
<dbReference type="GO" id="GO:0003682">
    <property type="term" value="F:chromatin binding"/>
    <property type="evidence" value="ECO:0007669"/>
    <property type="project" value="TreeGrafter"/>
</dbReference>
<dbReference type="Pfam" id="PF00271">
    <property type="entry name" value="Helicase_C"/>
    <property type="match status" value="1"/>
</dbReference>
<dbReference type="CDD" id="cd18793">
    <property type="entry name" value="SF2_C_SNF"/>
    <property type="match status" value="1"/>
</dbReference>
<feature type="compositionally biased region" description="Polar residues" evidence="7">
    <location>
        <begin position="94"/>
        <end position="108"/>
    </location>
</feature>
<dbReference type="SMART" id="SM00490">
    <property type="entry name" value="HELICc"/>
    <property type="match status" value="1"/>
</dbReference>